<feature type="signal peptide" evidence="7">
    <location>
        <begin position="1"/>
        <end position="15"/>
    </location>
</feature>
<sequence>MKALLLLATVSVAVAANIGPSTGKVVCYYDSKSYVRESQARMLPSDLEPALSFCTHLVYGYAGIHPETNKMVPLNENLDIDRGHANYRTITNFKTKYPNLKVLLSVGGDADVEDPQKYNLLLESPQARTALVNSGVLLAEQHGFDGIDLAWQFPKIKPKKIRSSLGSFWHSIKKTFGTTPVDDKEAEHREGFTALVRELKAALNLKPNMQLAITVLPNVNASIYMDVPAIINLVDYVNIEAFDQQTPERNPKEGDYASPIYKPQSRNDLLNVDAATSYWVQAGAPGNKIVLGVSTFGRTWKLNADSEPSGVPPIQADGPGEAGPYTKTEGILSYPEVCGKLLNPNHQKGMRPHLRKVTDPSKRFGTYAFRLPDDSGEGGLWISYEDPETAGQKATYVKSKNLGGVSIVDLSMDDFRGLCTGDKYPILRATKYHI</sequence>
<accession>A0A5Q0MUA3</accession>
<dbReference type="PROSITE" id="PS51910">
    <property type="entry name" value="GH18_2"/>
    <property type="match status" value="1"/>
</dbReference>
<dbReference type="PANTHER" id="PTHR11177">
    <property type="entry name" value="CHITINASE"/>
    <property type="match status" value="1"/>
</dbReference>
<dbReference type="GO" id="GO:0005576">
    <property type="term" value="C:extracellular region"/>
    <property type="evidence" value="ECO:0007669"/>
    <property type="project" value="UniProtKB-SubCell"/>
</dbReference>
<dbReference type="Pfam" id="PF00704">
    <property type="entry name" value="Glyco_hydro_18"/>
    <property type="match status" value="1"/>
</dbReference>
<feature type="chain" id="PRO_5024274176" evidence="7">
    <location>
        <begin position="16"/>
        <end position="434"/>
    </location>
</feature>
<dbReference type="PANTHER" id="PTHR11177:SF235">
    <property type="entry name" value="CHITINASE-LIKE PROTEIN IDGF1-RELATED"/>
    <property type="match status" value="1"/>
</dbReference>
<dbReference type="InterPro" id="IPR029070">
    <property type="entry name" value="Chitinase_insertion_sf"/>
</dbReference>
<dbReference type="CDD" id="cd02873">
    <property type="entry name" value="GH18_IDGF"/>
    <property type="match status" value="1"/>
</dbReference>
<dbReference type="Gene3D" id="3.20.20.80">
    <property type="entry name" value="Glycosidases"/>
    <property type="match status" value="1"/>
</dbReference>
<evidence type="ECO:0000256" key="1">
    <source>
        <dbReference type="ARBA" id="ARBA00004613"/>
    </source>
</evidence>
<dbReference type="InterPro" id="IPR050314">
    <property type="entry name" value="Glycosyl_Hydrlase_18"/>
</dbReference>
<dbReference type="AlphaFoldDB" id="A0A5Q0MUA3"/>
<dbReference type="GO" id="GO:0006032">
    <property type="term" value="P:chitin catabolic process"/>
    <property type="evidence" value="ECO:0007669"/>
    <property type="project" value="TreeGrafter"/>
</dbReference>
<dbReference type="InterPro" id="IPR001223">
    <property type="entry name" value="Glyco_hydro18_cat"/>
</dbReference>
<protein>
    <submittedName>
        <fullName evidence="9">Imaginal disc growth factor</fullName>
    </submittedName>
</protein>
<dbReference type="GO" id="GO:0005975">
    <property type="term" value="P:carbohydrate metabolic process"/>
    <property type="evidence" value="ECO:0007669"/>
    <property type="project" value="InterPro"/>
</dbReference>
<comment type="similarity">
    <text evidence="2">Belongs to the glycosyl hydrolase 18 family. IDGF subfamily.</text>
</comment>
<keyword evidence="3" id="KW-0964">Secreted</keyword>
<keyword evidence="4 7" id="KW-0732">Signal</keyword>
<evidence type="ECO:0000313" key="9">
    <source>
        <dbReference type="EMBL" id="QFZ95578.1"/>
    </source>
</evidence>
<dbReference type="EMBL" id="MN520327">
    <property type="protein sequence ID" value="QFZ95578.1"/>
    <property type="molecule type" value="mRNA"/>
</dbReference>
<dbReference type="InterPro" id="IPR017853">
    <property type="entry name" value="GH"/>
</dbReference>
<evidence type="ECO:0000256" key="2">
    <source>
        <dbReference type="ARBA" id="ARBA00006606"/>
    </source>
</evidence>
<comment type="subcellular location">
    <subcellularLocation>
        <location evidence="1">Secreted</location>
    </subcellularLocation>
</comment>
<evidence type="ECO:0000259" key="8">
    <source>
        <dbReference type="PROSITE" id="PS51910"/>
    </source>
</evidence>
<feature type="domain" description="GH18" evidence="8">
    <location>
        <begin position="23"/>
        <end position="434"/>
    </location>
</feature>
<dbReference type="InterPro" id="IPR015520">
    <property type="entry name" value="IDGF"/>
</dbReference>
<dbReference type="GO" id="GO:0008061">
    <property type="term" value="F:chitin binding"/>
    <property type="evidence" value="ECO:0007669"/>
    <property type="project" value="InterPro"/>
</dbReference>
<proteinExistence type="evidence at transcript level"/>
<keyword evidence="5" id="KW-1015">Disulfide bond</keyword>
<gene>
    <name evidence="9" type="primary">Idgf</name>
</gene>
<name>A0A5Q0MUA3_9NEOP</name>
<evidence type="ECO:0000256" key="5">
    <source>
        <dbReference type="ARBA" id="ARBA00023157"/>
    </source>
</evidence>
<dbReference type="FunFam" id="3.20.20.80:FF:000071">
    <property type="entry name" value="Imaginal disc growth factor"/>
    <property type="match status" value="1"/>
</dbReference>
<evidence type="ECO:0000256" key="6">
    <source>
        <dbReference type="ARBA" id="ARBA00023180"/>
    </source>
</evidence>
<evidence type="ECO:0000256" key="3">
    <source>
        <dbReference type="ARBA" id="ARBA00022525"/>
    </source>
</evidence>
<reference evidence="9" key="1">
    <citation type="journal article" date="2019" name="Insects">
        <title>Expansion of Imaginal Disc Growth Factor Gene Family in Diptera Reflects the Evolution of Novel Functions.</title>
        <authorList>
            <person name="Zurovcova M."/>
            <person name="Benes V."/>
            <person name="Zurovec M."/>
            <person name="Kucerova L."/>
        </authorList>
    </citation>
    <scope>NUCLEOTIDE SEQUENCE</scope>
    <source>
        <tissue evidence="9">Larval silk glands</tissue>
    </source>
</reference>
<dbReference type="InterPro" id="IPR011583">
    <property type="entry name" value="Chitinase_II/V-like_cat"/>
</dbReference>
<dbReference type="Gene3D" id="3.10.50.10">
    <property type="match status" value="1"/>
</dbReference>
<dbReference type="SUPFAM" id="SSF54556">
    <property type="entry name" value="Chitinase insertion domain"/>
    <property type="match status" value="1"/>
</dbReference>
<dbReference type="SUPFAM" id="SSF51445">
    <property type="entry name" value="(Trans)glycosidases"/>
    <property type="match status" value="1"/>
</dbReference>
<dbReference type="GO" id="GO:0004568">
    <property type="term" value="F:chitinase activity"/>
    <property type="evidence" value="ECO:0007669"/>
    <property type="project" value="TreeGrafter"/>
</dbReference>
<dbReference type="SMART" id="SM00636">
    <property type="entry name" value="Glyco_18"/>
    <property type="match status" value="1"/>
</dbReference>
<evidence type="ECO:0000256" key="7">
    <source>
        <dbReference type="SAM" id="SignalP"/>
    </source>
</evidence>
<evidence type="ECO:0000256" key="4">
    <source>
        <dbReference type="ARBA" id="ARBA00022729"/>
    </source>
</evidence>
<organism evidence="9">
    <name type="scientific">Phyllonorycter roboris</name>
    <dbReference type="NCBI Taxonomy" id="199067"/>
    <lineage>
        <taxon>Eukaryota</taxon>
        <taxon>Metazoa</taxon>
        <taxon>Ecdysozoa</taxon>
        <taxon>Arthropoda</taxon>
        <taxon>Hexapoda</taxon>
        <taxon>Insecta</taxon>
        <taxon>Pterygota</taxon>
        <taxon>Neoptera</taxon>
        <taxon>Endopterygota</taxon>
        <taxon>Lepidoptera</taxon>
        <taxon>Glossata</taxon>
        <taxon>Ditrysia</taxon>
        <taxon>Tineoidea</taxon>
        <taxon>Gracillariidae</taxon>
        <taxon>Phyllonorycter</taxon>
    </lineage>
</organism>
<keyword evidence="6" id="KW-0325">Glycoprotein</keyword>